<reference evidence="2 3" key="1">
    <citation type="submission" date="2021-01" db="EMBL/GenBank/DDBJ databases">
        <title>Whole genome shotgun sequence of Actinoplanes durhamensis NBRC 14914.</title>
        <authorList>
            <person name="Komaki H."/>
            <person name="Tamura T."/>
        </authorList>
    </citation>
    <scope>NUCLEOTIDE SEQUENCE [LARGE SCALE GENOMIC DNA]</scope>
    <source>
        <strain evidence="2 3">NBRC 14914</strain>
    </source>
</reference>
<dbReference type="SUPFAM" id="SSF56281">
    <property type="entry name" value="Metallo-hydrolase/oxidoreductase"/>
    <property type="match status" value="1"/>
</dbReference>
<gene>
    <name evidence="2" type="ORF">Adu01nite_47300</name>
</gene>
<dbReference type="Proteomes" id="UP000637628">
    <property type="component" value="Unassembled WGS sequence"/>
</dbReference>
<dbReference type="Pfam" id="PF12706">
    <property type="entry name" value="Lactamase_B_2"/>
    <property type="match status" value="1"/>
</dbReference>
<name>A0ABQ3Z0L4_9ACTN</name>
<dbReference type="PANTHER" id="PTHR46018">
    <property type="entry name" value="ZINC PHOSPHODIESTERASE ELAC PROTEIN 1"/>
    <property type="match status" value="1"/>
</dbReference>
<evidence type="ECO:0000313" key="2">
    <source>
        <dbReference type="EMBL" id="GIE03380.1"/>
    </source>
</evidence>
<dbReference type="Gene3D" id="3.60.15.10">
    <property type="entry name" value="Ribonuclease Z/Hydroxyacylglutathione hydrolase-like"/>
    <property type="match status" value="1"/>
</dbReference>
<comment type="caution">
    <text evidence="2">The sequence shown here is derived from an EMBL/GenBank/DDBJ whole genome shotgun (WGS) entry which is preliminary data.</text>
</comment>
<feature type="domain" description="Metallo-beta-lactamase" evidence="1">
    <location>
        <begin position="8"/>
        <end position="170"/>
    </location>
</feature>
<organism evidence="2 3">
    <name type="scientific">Paractinoplanes durhamensis</name>
    <dbReference type="NCBI Taxonomy" id="113563"/>
    <lineage>
        <taxon>Bacteria</taxon>
        <taxon>Bacillati</taxon>
        <taxon>Actinomycetota</taxon>
        <taxon>Actinomycetes</taxon>
        <taxon>Micromonosporales</taxon>
        <taxon>Micromonosporaceae</taxon>
        <taxon>Paractinoplanes</taxon>
    </lineage>
</organism>
<proteinExistence type="predicted"/>
<keyword evidence="3" id="KW-1185">Reference proteome</keyword>
<dbReference type="EMBL" id="BOML01000037">
    <property type="protein sequence ID" value="GIE03380.1"/>
    <property type="molecule type" value="Genomic_DNA"/>
</dbReference>
<dbReference type="PANTHER" id="PTHR46018:SF4">
    <property type="entry name" value="METALLO-HYDROLASE YHFI-RELATED"/>
    <property type="match status" value="1"/>
</dbReference>
<dbReference type="InterPro" id="IPR001279">
    <property type="entry name" value="Metallo-B-lactamas"/>
</dbReference>
<sequence>MLAHVAVGDVDAVLVTHGHPDHCADLHPLLRARALSGGGQALPLHSPAGALDAILALDGPAMLDGAFVTHDLPIPGRVQIGPLTVDTMLMPHFLPNAGIRVSAGGTSFAYTGDSGPHEPFTAFAADVDLLIAEATYATEMPPNRVGMLNTAIGAAELAARSGAHTLWLTHLWPGSDPTAHLAAATSAWPGPVEITTPHLTWPA</sequence>
<dbReference type="InterPro" id="IPR036866">
    <property type="entry name" value="RibonucZ/Hydroxyglut_hydro"/>
</dbReference>
<accession>A0ABQ3Z0L4</accession>
<evidence type="ECO:0000313" key="3">
    <source>
        <dbReference type="Proteomes" id="UP000637628"/>
    </source>
</evidence>
<evidence type="ECO:0000259" key="1">
    <source>
        <dbReference type="Pfam" id="PF12706"/>
    </source>
</evidence>
<protein>
    <submittedName>
        <fullName evidence="2">MBL fold metallo-hydrolase</fullName>
    </submittedName>
</protein>